<evidence type="ECO:0000313" key="2">
    <source>
        <dbReference type="Proteomes" id="UP000275076"/>
    </source>
</evidence>
<sequence length="167" mass="19763">MYLYHFFGKSESAEKVRKVMENGLHSKTVSMFLGCGGGGGLFPDIINRIKNGDIDEYLDFEEAVKVKFSPYNFKKYVRFPIFTKQIYVFDKEITTDLFTYIENEYVEEMDGRGFIEPGFPSKEELMQKYWESRMHLDDYLDLDKKPYQDPEILVFESIPISLYQVFK</sequence>
<reference evidence="1 2" key="1">
    <citation type="submission" date="2018-10" db="EMBL/GenBank/DDBJ databases">
        <title>Draft genome sequence of Bacillus salarius IM0101, isolated from a hypersaline soil in Inner Mongolia, China.</title>
        <authorList>
            <person name="Yamprayoonswat W."/>
            <person name="Boonvisut S."/>
            <person name="Jumpathong W."/>
            <person name="Sittihan S."/>
            <person name="Ruangsuj P."/>
            <person name="Wanthongcharoen S."/>
            <person name="Thongpramul N."/>
            <person name="Pimmason S."/>
            <person name="Yu B."/>
            <person name="Yasawong M."/>
        </authorList>
    </citation>
    <scope>NUCLEOTIDE SEQUENCE [LARGE SCALE GENOMIC DNA]</scope>
    <source>
        <strain evidence="1 2">IM0101</strain>
    </source>
</reference>
<dbReference type="AlphaFoldDB" id="A0A428MZB0"/>
<name>A0A428MZB0_9BACI</name>
<protein>
    <submittedName>
        <fullName evidence="1">Uncharacterized protein</fullName>
    </submittedName>
</protein>
<comment type="caution">
    <text evidence="1">The sequence shown here is derived from an EMBL/GenBank/DDBJ whole genome shotgun (WGS) entry which is preliminary data.</text>
</comment>
<organism evidence="1 2">
    <name type="scientific">Salibacterium salarium</name>
    <dbReference type="NCBI Taxonomy" id="284579"/>
    <lineage>
        <taxon>Bacteria</taxon>
        <taxon>Bacillati</taxon>
        <taxon>Bacillota</taxon>
        <taxon>Bacilli</taxon>
        <taxon>Bacillales</taxon>
        <taxon>Bacillaceae</taxon>
    </lineage>
</organism>
<gene>
    <name evidence="1" type="ORF">D7Z54_20870</name>
</gene>
<dbReference type="OrthoDB" id="2626877at2"/>
<dbReference type="Proteomes" id="UP000275076">
    <property type="component" value="Unassembled WGS sequence"/>
</dbReference>
<proteinExistence type="predicted"/>
<keyword evidence="2" id="KW-1185">Reference proteome</keyword>
<evidence type="ECO:0000313" key="1">
    <source>
        <dbReference type="EMBL" id="RSL31490.1"/>
    </source>
</evidence>
<accession>A0A428MZB0</accession>
<dbReference type="EMBL" id="RBVX01000024">
    <property type="protein sequence ID" value="RSL31490.1"/>
    <property type="molecule type" value="Genomic_DNA"/>
</dbReference>
<dbReference type="RefSeq" id="WP_125558634.1">
    <property type="nucleotide sequence ID" value="NZ_RBVX01000024.1"/>
</dbReference>